<dbReference type="SFLD" id="SFLDS00029">
    <property type="entry name" value="Radical_SAM"/>
    <property type="match status" value="1"/>
</dbReference>
<keyword evidence="11 13" id="KW-0411">Iron-sulfur</keyword>
<dbReference type="AlphaFoldDB" id="A0A851HZC7"/>
<evidence type="ECO:0000256" key="7">
    <source>
        <dbReference type="ARBA" id="ARBA00022714"/>
    </source>
</evidence>
<dbReference type="SMART" id="SM00729">
    <property type="entry name" value="Elp3"/>
    <property type="match status" value="1"/>
</dbReference>
<evidence type="ECO:0000256" key="8">
    <source>
        <dbReference type="ARBA" id="ARBA00022723"/>
    </source>
</evidence>
<comment type="catalytic activity">
    <reaction evidence="12 13">
        <text>(4R,5S)-dethiobiotin + (sulfur carrier)-SH + 2 reduced [2Fe-2S]-[ferredoxin] + 2 S-adenosyl-L-methionine = (sulfur carrier)-H + biotin + 2 5'-deoxyadenosine + 2 L-methionine + 2 oxidized [2Fe-2S]-[ferredoxin]</text>
        <dbReference type="Rhea" id="RHEA:22060"/>
        <dbReference type="Rhea" id="RHEA-COMP:10000"/>
        <dbReference type="Rhea" id="RHEA-COMP:10001"/>
        <dbReference type="Rhea" id="RHEA-COMP:14737"/>
        <dbReference type="Rhea" id="RHEA-COMP:14739"/>
        <dbReference type="ChEBI" id="CHEBI:17319"/>
        <dbReference type="ChEBI" id="CHEBI:29917"/>
        <dbReference type="ChEBI" id="CHEBI:33737"/>
        <dbReference type="ChEBI" id="CHEBI:33738"/>
        <dbReference type="ChEBI" id="CHEBI:57586"/>
        <dbReference type="ChEBI" id="CHEBI:57844"/>
        <dbReference type="ChEBI" id="CHEBI:59789"/>
        <dbReference type="ChEBI" id="CHEBI:64428"/>
        <dbReference type="ChEBI" id="CHEBI:149473"/>
        <dbReference type="EC" id="2.8.1.6"/>
    </reaction>
</comment>
<dbReference type="FunFam" id="3.20.20.70:FF:000011">
    <property type="entry name" value="Biotin synthase"/>
    <property type="match status" value="1"/>
</dbReference>
<feature type="binding site" evidence="13 14">
    <location>
        <position position="191"/>
    </location>
    <ligand>
        <name>[2Fe-2S] cluster</name>
        <dbReference type="ChEBI" id="CHEBI:190135"/>
    </ligand>
</feature>
<evidence type="ECO:0000313" key="16">
    <source>
        <dbReference type="EMBL" id="NWN91288.1"/>
    </source>
</evidence>
<dbReference type="SUPFAM" id="SSF102114">
    <property type="entry name" value="Radical SAM enzymes"/>
    <property type="match status" value="1"/>
</dbReference>
<evidence type="ECO:0000256" key="4">
    <source>
        <dbReference type="ARBA" id="ARBA00022485"/>
    </source>
</evidence>
<protein>
    <recommendedName>
        <fullName evidence="3 13">Biotin synthase</fullName>
        <ecNumber evidence="3 13">2.8.1.6</ecNumber>
    </recommendedName>
</protein>
<dbReference type="SFLD" id="SFLDF00272">
    <property type="entry name" value="biotin_synthase"/>
    <property type="match status" value="1"/>
</dbReference>
<dbReference type="Pfam" id="PF06968">
    <property type="entry name" value="BATS"/>
    <property type="match status" value="1"/>
</dbReference>
<keyword evidence="6 13" id="KW-0949">S-adenosyl-L-methionine</keyword>
<comment type="caution">
    <text evidence="16">The sequence shown here is derived from an EMBL/GenBank/DDBJ whole genome shotgun (WGS) entry which is preliminary data.</text>
</comment>
<dbReference type="EC" id="2.8.1.6" evidence="3 13"/>
<keyword evidence="5 13" id="KW-0808">Transferase</keyword>
<organism evidence="16 17">
    <name type="scientific">Marinobacter adhaerens</name>
    <dbReference type="NCBI Taxonomy" id="1033846"/>
    <lineage>
        <taxon>Bacteria</taxon>
        <taxon>Pseudomonadati</taxon>
        <taxon>Pseudomonadota</taxon>
        <taxon>Gammaproteobacteria</taxon>
        <taxon>Pseudomonadales</taxon>
        <taxon>Marinobacteraceae</taxon>
        <taxon>Marinobacter</taxon>
    </lineage>
</organism>
<keyword evidence="4 13" id="KW-0004">4Fe-4S</keyword>
<comment type="pathway">
    <text evidence="1 13">Cofactor biosynthesis; biotin biosynthesis; biotin from 7,8-diaminononanoate: step 2/2.</text>
</comment>
<dbReference type="HAMAP" id="MF_01694">
    <property type="entry name" value="BioB"/>
    <property type="match status" value="1"/>
</dbReference>
<dbReference type="GO" id="GO:0051537">
    <property type="term" value="F:2 iron, 2 sulfur cluster binding"/>
    <property type="evidence" value="ECO:0007669"/>
    <property type="project" value="UniProtKB-KW"/>
</dbReference>
<dbReference type="Pfam" id="PF04055">
    <property type="entry name" value="Radical_SAM"/>
    <property type="match status" value="1"/>
</dbReference>
<comment type="cofactor">
    <cofactor evidence="14">
        <name>[2Fe-2S] cluster</name>
        <dbReference type="ChEBI" id="CHEBI:190135"/>
    </cofactor>
    <text evidence="14">Binds 1 [2Fe-2S] cluster. The cluster is coordinated with 3 cysteines and 1 arginine.</text>
</comment>
<dbReference type="PIRSF" id="PIRSF001619">
    <property type="entry name" value="Biotin_synth"/>
    <property type="match status" value="1"/>
</dbReference>
<keyword evidence="7 13" id="KW-0001">2Fe-2S</keyword>
<feature type="binding site" evidence="13 14">
    <location>
        <position position="100"/>
    </location>
    <ligand>
        <name>[2Fe-2S] cluster</name>
        <dbReference type="ChEBI" id="CHEBI:190135"/>
    </ligand>
</feature>
<dbReference type="InterPro" id="IPR024177">
    <property type="entry name" value="Biotin_synthase"/>
</dbReference>
<keyword evidence="17" id="KW-1185">Reference proteome</keyword>
<comment type="cofactor">
    <cofactor evidence="13 14">
        <name>[4Fe-4S] cluster</name>
        <dbReference type="ChEBI" id="CHEBI:49883"/>
    </cofactor>
    <text evidence="13 14">Binds 1 [4Fe-4S] cluster. The cluster is coordinated with 3 cysteines and an exchangeable S-adenosyl-L-methionine.</text>
</comment>
<gene>
    <name evidence="13 16" type="primary">bioB</name>
    <name evidence="16" type="ORF">HLV39_07250</name>
</gene>
<evidence type="ECO:0000256" key="11">
    <source>
        <dbReference type="ARBA" id="ARBA00023014"/>
    </source>
</evidence>
<dbReference type="CDD" id="cd01335">
    <property type="entry name" value="Radical_SAM"/>
    <property type="match status" value="1"/>
</dbReference>
<dbReference type="PANTHER" id="PTHR22976">
    <property type="entry name" value="BIOTIN SYNTHASE"/>
    <property type="match status" value="1"/>
</dbReference>
<feature type="binding site" evidence="13 14">
    <location>
        <position position="263"/>
    </location>
    <ligand>
        <name>[2Fe-2S] cluster</name>
        <dbReference type="ChEBI" id="CHEBI:190135"/>
    </ligand>
</feature>
<feature type="binding site" evidence="13 14">
    <location>
        <position position="60"/>
    </location>
    <ligand>
        <name>[4Fe-4S] cluster</name>
        <dbReference type="ChEBI" id="CHEBI:49883"/>
        <note>4Fe-4S-S-AdoMet</note>
    </ligand>
</feature>
<dbReference type="UniPathway" id="UPA00078">
    <property type="reaction ID" value="UER00162"/>
</dbReference>
<evidence type="ECO:0000256" key="5">
    <source>
        <dbReference type="ARBA" id="ARBA00022679"/>
    </source>
</evidence>
<comment type="subunit">
    <text evidence="13">Homodimer.</text>
</comment>
<dbReference type="InterPro" id="IPR006638">
    <property type="entry name" value="Elp3/MiaA/NifB-like_rSAM"/>
</dbReference>
<proteinExistence type="inferred from homology"/>
<dbReference type="InterPro" id="IPR007197">
    <property type="entry name" value="rSAM"/>
</dbReference>
<evidence type="ECO:0000256" key="3">
    <source>
        <dbReference type="ARBA" id="ARBA00012236"/>
    </source>
</evidence>
<dbReference type="SFLD" id="SFLDG01278">
    <property type="entry name" value="biotin_synthase_like"/>
    <property type="match status" value="1"/>
</dbReference>
<dbReference type="InterPro" id="IPR058240">
    <property type="entry name" value="rSAM_sf"/>
</dbReference>
<comment type="function">
    <text evidence="13">Catalyzes the conversion of dethiobiotin (DTB) to biotin by the insertion of a sulfur atom into dethiobiotin via a radical-based mechanism.</text>
</comment>
<keyword evidence="8 13" id="KW-0479">Metal-binding</keyword>
<dbReference type="PANTHER" id="PTHR22976:SF2">
    <property type="entry name" value="BIOTIN SYNTHASE, MITOCHONDRIAL"/>
    <property type="match status" value="1"/>
</dbReference>
<evidence type="ECO:0000256" key="14">
    <source>
        <dbReference type="PIRSR" id="PIRSR001619-1"/>
    </source>
</evidence>
<dbReference type="SFLD" id="SFLDG01060">
    <property type="entry name" value="BATS_domain_containing"/>
    <property type="match status" value="1"/>
</dbReference>
<feature type="binding site" evidence="13 14">
    <location>
        <position position="63"/>
    </location>
    <ligand>
        <name>[4Fe-4S] cluster</name>
        <dbReference type="ChEBI" id="CHEBI:49883"/>
        <note>4Fe-4S-S-AdoMet</note>
    </ligand>
</feature>
<evidence type="ECO:0000256" key="9">
    <source>
        <dbReference type="ARBA" id="ARBA00022756"/>
    </source>
</evidence>
<sequence length="352" mass="39269">MAATTLRHNWTLEEARSLLDMPFNDLLFQAQSVHRQHFDPNEVQVSTLLSIKTGACPEDCKYCPQSGHYNTGLEKEKLLELEKVVAEARAAKAKGASRFCMGAAWRSPAEKDMPYVLDMIRQVKSLGLETCMTLGMLQPEQAEELAEAGLDYYNHNLDTSEKYYNHIITTRTYQDRLDTLANVREAGMKVCCGGIMGLGEDEDDRAGLLVQLANLPQHPESVPVNMLVKVKGTPLENAEDLDPFEFVRVIAAARIMMPASHVRLSAGRETMNEELQALCFLAGANSIFYGEKLLTTANPEADADTLLFRRLGIRSEQREQCVSEAREEAAIVGALEHEATRHLFYDATRETA</sequence>
<accession>A0A851HZC7</accession>
<dbReference type="Proteomes" id="UP000536442">
    <property type="component" value="Unassembled WGS sequence"/>
</dbReference>
<evidence type="ECO:0000256" key="10">
    <source>
        <dbReference type="ARBA" id="ARBA00023004"/>
    </source>
</evidence>
<evidence type="ECO:0000256" key="13">
    <source>
        <dbReference type="HAMAP-Rule" id="MF_01694"/>
    </source>
</evidence>
<keyword evidence="9 13" id="KW-0093">Biotin biosynthesis</keyword>
<dbReference type="SMART" id="SM00876">
    <property type="entry name" value="BATS"/>
    <property type="match status" value="1"/>
</dbReference>
<name>A0A851HZC7_9GAMM</name>
<evidence type="ECO:0000256" key="6">
    <source>
        <dbReference type="ARBA" id="ARBA00022691"/>
    </source>
</evidence>
<evidence type="ECO:0000259" key="15">
    <source>
        <dbReference type="PROSITE" id="PS51918"/>
    </source>
</evidence>
<dbReference type="GO" id="GO:0004076">
    <property type="term" value="F:biotin synthase activity"/>
    <property type="evidence" value="ECO:0007669"/>
    <property type="project" value="UniProtKB-UniRule"/>
</dbReference>
<comment type="similarity">
    <text evidence="2 13">Belongs to the radical SAM superfamily. Biotin synthase family.</text>
</comment>
<feature type="binding site" evidence="13 14">
    <location>
        <position position="131"/>
    </location>
    <ligand>
        <name>[2Fe-2S] cluster</name>
        <dbReference type="ChEBI" id="CHEBI:190135"/>
    </ligand>
</feature>
<dbReference type="NCBIfam" id="TIGR00433">
    <property type="entry name" value="bioB"/>
    <property type="match status" value="1"/>
</dbReference>
<dbReference type="GO" id="GO:0009102">
    <property type="term" value="P:biotin biosynthetic process"/>
    <property type="evidence" value="ECO:0007669"/>
    <property type="project" value="UniProtKB-UniRule"/>
</dbReference>
<dbReference type="InterPro" id="IPR010722">
    <property type="entry name" value="BATS_dom"/>
</dbReference>
<dbReference type="InterPro" id="IPR002684">
    <property type="entry name" value="Biotin_synth/BioAB"/>
</dbReference>
<evidence type="ECO:0000256" key="12">
    <source>
        <dbReference type="ARBA" id="ARBA00051157"/>
    </source>
</evidence>
<dbReference type="Gene3D" id="3.20.20.70">
    <property type="entry name" value="Aldolase class I"/>
    <property type="match status" value="1"/>
</dbReference>
<feature type="domain" description="Radical SAM core" evidence="15">
    <location>
        <begin position="41"/>
        <end position="268"/>
    </location>
</feature>
<keyword evidence="10 13" id="KW-0408">Iron</keyword>
<evidence type="ECO:0000313" key="17">
    <source>
        <dbReference type="Proteomes" id="UP000536442"/>
    </source>
</evidence>
<evidence type="ECO:0000256" key="1">
    <source>
        <dbReference type="ARBA" id="ARBA00004942"/>
    </source>
</evidence>
<comment type="cofactor">
    <cofactor evidence="13">
        <name>[2Fe-2S] cluster</name>
        <dbReference type="ChEBI" id="CHEBI:190135"/>
    </cofactor>
    <text evidence="13">Binds 1 [2Fe-2S] cluster. The cluster is coordinated with 3 cysteines and 1 arginine.</text>
</comment>
<reference evidence="16 17" key="1">
    <citation type="submission" date="2020-03" db="EMBL/GenBank/DDBJ databases">
        <title>Metagenomic, metatranscriptomic, and metabolomic analyses revealed the key microbes and metabolic features during the fermentation of ganjang, Korean traditional soy sauce.</title>
        <authorList>
            <person name="Chun B.H."/>
            <person name="Jeon C.O."/>
        </authorList>
    </citation>
    <scope>NUCLEOTIDE SEQUENCE [LARGE SCALE GENOMIC DNA]</scope>
    <source>
        <strain evidence="16 17">KG14</strain>
    </source>
</reference>
<dbReference type="EMBL" id="JABEVQ010000003">
    <property type="protein sequence ID" value="NWN91288.1"/>
    <property type="molecule type" value="Genomic_DNA"/>
</dbReference>
<feature type="binding site" evidence="13 14">
    <location>
        <position position="56"/>
    </location>
    <ligand>
        <name>[4Fe-4S] cluster</name>
        <dbReference type="ChEBI" id="CHEBI:49883"/>
        <note>4Fe-4S-S-AdoMet</note>
    </ligand>
</feature>
<dbReference type="GO" id="GO:0005506">
    <property type="term" value="F:iron ion binding"/>
    <property type="evidence" value="ECO:0007669"/>
    <property type="project" value="UniProtKB-UniRule"/>
</dbReference>
<dbReference type="GO" id="GO:0051539">
    <property type="term" value="F:4 iron, 4 sulfur cluster binding"/>
    <property type="evidence" value="ECO:0007669"/>
    <property type="project" value="UniProtKB-KW"/>
</dbReference>
<evidence type="ECO:0000256" key="2">
    <source>
        <dbReference type="ARBA" id="ARBA00010765"/>
    </source>
</evidence>
<dbReference type="PROSITE" id="PS51918">
    <property type="entry name" value="RADICAL_SAM"/>
    <property type="match status" value="1"/>
</dbReference>
<dbReference type="InterPro" id="IPR013785">
    <property type="entry name" value="Aldolase_TIM"/>
</dbReference>